<dbReference type="Proteomes" id="UP000002899">
    <property type="component" value="Chromosome IV"/>
</dbReference>
<proteinExistence type="predicted"/>
<keyword evidence="1" id="KW-0732">Signal</keyword>
<reference evidence="2 3" key="1">
    <citation type="journal article" date="2012" name="Nucleic Acids Res.">
        <title>Sequencing of the smallest Apicomplexan genome from the human pathogen Babesia microti.</title>
        <authorList>
            <person name="Cornillot E."/>
            <person name="Hadj-Kaddour K."/>
            <person name="Dassouli A."/>
            <person name="Noel B."/>
            <person name="Ranwez V."/>
            <person name="Vacherie B."/>
            <person name="Augagneur Y."/>
            <person name="Bres V."/>
            <person name="Duclos A."/>
            <person name="Randazzo S."/>
            <person name="Carcy B."/>
            <person name="Debierre-Grockiego F."/>
            <person name="Delbecq S."/>
            <person name="Moubri-Menage K."/>
            <person name="Shams-Eldin H."/>
            <person name="Usmani-Brown S."/>
            <person name="Bringaud F."/>
            <person name="Wincker P."/>
            <person name="Vivares C.P."/>
            <person name="Schwarz R.T."/>
            <person name="Schetters T.P."/>
            <person name="Krause P.J."/>
            <person name="Gorenflot A."/>
            <person name="Berry V."/>
            <person name="Barbe V."/>
            <person name="Ben Mamoun C."/>
        </authorList>
    </citation>
    <scope>NUCLEOTIDE SEQUENCE [LARGE SCALE GENOMIC DNA]</scope>
    <source>
        <strain evidence="2 3">RI</strain>
    </source>
</reference>
<name>I7ITB3_BABMR</name>
<accession>I7ITB3</accession>
<organism evidence="2 3">
    <name type="scientific">Babesia microti (strain RI)</name>
    <dbReference type="NCBI Taxonomy" id="1133968"/>
    <lineage>
        <taxon>Eukaryota</taxon>
        <taxon>Sar</taxon>
        <taxon>Alveolata</taxon>
        <taxon>Apicomplexa</taxon>
        <taxon>Aconoidasida</taxon>
        <taxon>Piroplasmida</taxon>
        <taxon>Babesiidae</taxon>
        <taxon>Babesia</taxon>
    </lineage>
</organism>
<dbReference type="KEGG" id="bmic:BmR1_04g09975"/>
<dbReference type="EMBL" id="LN871599">
    <property type="protein sequence ID" value="CCF76161.1"/>
    <property type="molecule type" value="Genomic_DNA"/>
</dbReference>
<keyword evidence="3" id="KW-1185">Reference proteome</keyword>
<dbReference type="GeneID" id="24426618"/>
<dbReference type="RefSeq" id="XP_012650569.1">
    <property type="nucleotide sequence ID" value="XM_012795115.1"/>
</dbReference>
<feature type="chain" id="PRO_5003711094" evidence="1">
    <location>
        <begin position="22"/>
        <end position="280"/>
    </location>
</feature>
<reference evidence="2 3" key="2">
    <citation type="journal article" date="2013" name="PLoS ONE">
        <title>Whole genome mapping and re-organization of the nuclear and mitochondrial genomes of Babesia microti isolates.</title>
        <authorList>
            <person name="Cornillot E."/>
            <person name="Dassouli A."/>
            <person name="Garg A."/>
            <person name="Pachikara N."/>
            <person name="Randazzo S."/>
            <person name="Depoix D."/>
            <person name="Carcy B."/>
            <person name="Delbecq S."/>
            <person name="Frutos R."/>
            <person name="Silva J.C."/>
            <person name="Sutton R."/>
            <person name="Krause P.J."/>
            <person name="Mamoun C.B."/>
        </authorList>
    </citation>
    <scope>NUCLEOTIDE SEQUENCE [LARGE SCALE GENOMIC DNA]</scope>
    <source>
        <strain evidence="2 3">RI</strain>
    </source>
</reference>
<sequence length="280" mass="31811">MLLFKSILIPSFTFFLMSVSAFPGDTDGGPSGTAGLVRLVKDLNISFFSNLIYLFYKKHDGYKDYIEEKNKEKDKLENEIKIYIPESEFFINKKEIIEVFEKVPNALSKYISLVDEVYHKAYDTLEGDAAIEFEYECKKRKAGIFFQILFAPCGSLVNYLISEFGGDNTIEDIKEVFNNYRSRAIALKIKIFNRDGDYNTHFEDMANEVKGAIEEVNKIIDVLVSNIRDSGYVIDNYIISSFKSVLSIINKIAQNTNVSNVIIPGLKALTLSVFLILTIA</sequence>
<evidence type="ECO:0000256" key="1">
    <source>
        <dbReference type="SAM" id="SignalP"/>
    </source>
</evidence>
<feature type="signal peptide" evidence="1">
    <location>
        <begin position="1"/>
        <end position="21"/>
    </location>
</feature>
<evidence type="ECO:0000313" key="2">
    <source>
        <dbReference type="EMBL" id="CCF76161.1"/>
    </source>
</evidence>
<reference evidence="2 3" key="3">
    <citation type="journal article" date="2016" name="Sci. Rep.">
        <title>Genome-wide diversity and gene expression profiling of Babesia microti isolates identify polymorphic genes that mediate host-pathogen interactions.</title>
        <authorList>
            <person name="Silva J.C."/>
            <person name="Cornillot E."/>
            <person name="McCracken C."/>
            <person name="Usmani-Brown S."/>
            <person name="Dwivedi A."/>
            <person name="Ifeonu O.O."/>
            <person name="Crabtree J."/>
            <person name="Gotia H.T."/>
            <person name="Virji A.Z."/>
            <person name="Reynes C."/>
            <person name="Colinge J."/>
            <person name="Kumar V."/>
            <person name="Lawres L."/>
            <person name="Pazzi J.E."/>
            <person name="Pablo J.V."/>
            <person name="Hung C."/>
            <person name="Brancato J."/>
            <person name="Kumari P."/>
            <person name="Orvis J."/>
            <person name="Tretina K."/>
            <person name="Chibucos M."/>
            <person name="Ott S."/>
            <person name="Sadzewicz L."/>
            <person name="Sengamalay N."/>
            <person name="Shetty A.C."/>
            <person name="Su Q."/>
            <person name="Tallon L."/>
            <person name="Fraser C.M."/>
            <person name="Frutos R."/>
            <person name="Molina D.M."/>
            <person name="Krause P.J."/>
            <person name="Ben Mamoun C."/>
        </authorList>
    </citation>
    <scope>NUCLEOTIDE SEQUENCE [LARGE SCALE GENOMIC DNA]</scope>
    <source>
        <strain evidence="2 3">RI</strain>
    </source>
</reference>
<dbReference type="VEuPathDB" id="PiroplasmaDB:BmR1_04g09975"/>
<evidence type="ECO:0000313" key="3">
    <source>
        <dbReference type="Proteomes" id="UP000002899"/>
    </source>
</evidence>
<protein>
    <submittedName>
        <fullName evidence="2">BMN1 family</fullName>
    </submittedName>
</protein>
<dbReference type="AlphaFoldDB" id="I7ITB3"/>